<keyword evidence="8" id="KW-1185">Reference proteome</keyword>
<dbReference type="Pfam" id="PF21365">
    <property type="entry name" value="Glyco_hydro_31_3rd"/>
    <property type="match status" value="1"/>
</dbReference>
<dbReference type="CAZy" id="GH31">
    <property type="family name" value="Glycoside Hydrolase Family 31"/>
</dbReference>
<dbReference type="GO" id="GO:0005975">
    <property type="term" value="P:carbohydrate metabolic process"/>
    <property type="evidence" value="ECO:0007669"/>
    <property type="project" value="InterPro"/>
</dbReference>
<keyword evidence="2 7" id="KW-0326">Glycosidase</keyword>
<dbReference type="RefSeq" id="WP_013280100.1">
    <property type="nucleotide sequence ID" value="NC_014387.1"/>
</dbReference>
<feature type="domain" description="DUF5110" evidence="5">
    <location>
        <begin position="693"/>
        <end position="764"/>
    </location>
</feature>
<evidence type="ECO:0000313" key="7">
    <source>
        <dbReference type="EMBL" id="ADL33444.1"/>
    </source>
</evidence>
<evidence type="ECO:0000256" key="3">
    <source>
        <dbReference type="SAM" id="MobiDB-lite"/>
    </source>
</evidence>
<dbReference type="InterPro" id="IPR013780">
    <property type="entry name" value="Glyco_hydro_b"/>
</dbReference>
<feature type="domain" description="Glycosyl hydrolase family 31 C-terminal" evidence="6">
    <location>
        <begin position="563"/>
        <end position="657"/>
    </location>
</feature>
<dbReference type="PANTHER" id="PTHR22762">
    <property type="entry name" value="ALPHA-GLUCOSIDASE"/>
    <property type="match status" value="1"/>
</dbReference>
<dbReference type="Proteomes" id="UP000001299">
    <property type="component" value="Chromosome 1"/>
</dbReference>
<feature type="region of interest" description="Disordered" evidence="3">
    <location>
        <begin position="313"/>
        <end position="347"/>
    </location>
</feature>
<feature type="domain" description="Glycoside hydrolase family 31 TIM barrel" evidence="4">
    <location>
        <begin position="201"/>
        <end position="553"/>
    </location>
</feature>
<dbReference type="EMBL" id="CP001810">
    <property type="protein sequence ID" value="ADL33444.1"/>
    <property type="molecule type" value="Genomic_DNA"/>
</dbReference>
<comment type="similarity">
    <text evidence="1 2">Belongs to the glycosyl hydrolase 31 family.</text>
</comment>
<feature type="compositionally biased region" description="Basic and acidic residues" evidence="3">
    <location>
        <begin position="313"/>
        <end position="323"/>
    </location>
</feature>
<organism evidence="7 8">
    <name type="scientific">Butyrivibrio proteoclasticus (strain ATCC 51982 / DSM 14932 / B316)</name>
    <name type="common">Clostridium proteoclasticum</name>
    <dbReference type="NCBI Taxonomy" id="515622"/>
    <lineage>
        <taxon>Bacteria</taxon>
        <taxon>Bacillati</taxon>
        <taxon>Bacillota</taxon>
        <taxon>Clostridia</taxon>
        <taxon>Lachnospirales</taxon>
        <taxon>Lachnospiraceae</taxon>
        <taxon>Butyrivibrio</taxon>
    </lineage>
</organism>
<dbReference type="EC" id="3.2.1.20" evidence="7"/>
<dbReference type="InterPro" id="IPR017853">
    <property type="entry name" value="GH"/>
</dbReference>
<dbReference type="GO" id="GO:0004558">
    <property type="term" value="F:alpha-1,4-glucosidase activity"/>
    <property type="evidence" value="ECO:0007669"/>
    <property type="project" value="UniProtKB-EC"/>
</dbReference>
<evidence type="ECO:0000259" key="5">
    <source>
        <dbReference type="Pfam" id="PF17137"/>
    </source>
</evidence>
<name>E0S0W9_BUTPB</name>
<evidence type="ECO:0000313" key="8">
    <source>
        <dbReference type="Proteomes" id="UP000001299"/>
    </source>
</evidence>
<dbReference type="KEGG" id="bpb:bpr_I0701"/>
<dbReference type="Pfam" id="PF17137">
    <property type="entry name" value="DUF5110"/>
    <property type="match status" value="1"/>
</dbReference>
<dbReference type="STRING" id="515622.bpr_I0701"/>
<gene>
    <name evidence="7" type="primary">gh31B</name>
    <name evidence="7" type="ordered locus">bpr_I0701</name>
</gene>
<dbReference type="SUPFAM" id="SSF51445">
    <property type="entry name" value="(Trans)glycosidases"/>
    <property type="match status" value="1"/>
</dbReference>
<dbReference type="AlphaFoldDB" id="E0S0W9"/>
<evidence type="ECO:0000259" key="6">
    <source>
        <dbReference type="Pfam" id="PF21365"/>
    </source>
</evidence>
<dbReference type="GO" id="GO:0006491">
    <property type="term" value="P:N-glycan processing"/>
    <property type="evidence" value="ECO:0007669"/>
    <property type="project" value="TreeGrafter"/>
</dbReference>
<dbReference type="eggNOG" id="COG1501">
    <property type="taxonomic scope" value="Bacteria"/>
</dbReference>
<dbReference type="Pfam" id="PF01055">
    <property type="entry name" value="Glyco_hydro_31_2nd"/>
    <property type="match status" value="1"/>
</dbReference>
<dbReference type="HOGENOM" id="CLU_005043_1_0_9"/>
<dbReference type="SUPFAM" id="SSF51011">
    <property type="entry name" value="Glycosyl hydrolase domain"/>
    <property type="match status" value="1"/>
</dbReference>
<accession>E0S0W9</accession>
<protein>
    <submittedName>
        <fullName evidence="7">Glycoside hydrolase family 31 Gh31B</fullName>
        <ecNumber evidence="7">3.2.1.20</ecNumber>
    </submittedName>
</protein>
<dbReference type="InterPro" id="IPR048395">
    <property type="entry name" value="Glyco_hydro_31_C"/>
</dbReference>
<dbReference type="InterPro" id="IPR033403">
    <property type="entry name" value="DUF5110"/>
</dbReference>
<dbReference type="Gene3D" id="3.20.20.80">
    <property type="entry name" value="Glycosidases"/>
    <property type="match status" value="2"/>
</dbReference>
<evidence type="ECO:0000256" key="2">
    <source>
        <dbReference type="RuleBase" id="RU361185"/>
    </source>
</evidence>
<dbReference type="Gene3D" id="2.60.40.1180">
    <property type="entry name" value="Golgi alpha-mannosidase II"/>
    <property type="match status" value="1"/>
</dbReference>
<dbReference type="PANTHER" id="PTHR22762:SF89">
    <property type="entry name" value="ALPHA-XYLOSIDASE"/>
    <property type="match status" value="1"/>
</dbReference>
<evidence type="ECO:0000256" key="1">
    <source>
        <dbReference type="ARBA" id="ARBA00007806"/>
    </source>
</evidence>
<evidence type="ECO:0000259" key="4">
    <source>
        <dbReference type="Pfam" id="PF01055"/>
    </source>
</evidence>
<reference evidence="7 8" key="1">
    <citation type="journal article" date="2010" name="PLoS ONE">
        <title>The glycobiome of the rumen bacterium Butyrivibrio proteoclasticus B316(T) highlights adaptation to a polysaccharide-rich environment.</title>
        <authorList>
            <person name="Kelly W.J."/>
            <person name="Leahy S.C."/>
            <person name="Altermann E."/>
            <person name="Yeoman C.J."/>
            <person name="Dunne J.C."/>
            <person name="Kong Z."/>
            <person name="Pacheco D.M."/>
            <person name="Li D."/>
            <person name="Noel S.J."/>
            <person name="Moon C.D."/>
            <person name="Cookson A.L."/>
            <person name="Attwood G.T."/>
        </authorList>
    </citation>
    <scope>NUCLEOTIDE SEQUENCE [LARGE SCALE GENOMIC DNA]</scope>
    <source>
        <strain evidence="8">ATCC 51982 / DSM 14932 / B316</strain>
    </source>
</reference>
<dbReference type="InterPro" id="IPR000322">
    <property type="entry name" value="Glyco_hydro_31_TIM"/>
</dbReference>
<sequence>MKKENGHLNMLIGDKYRITVLTDRLIRLEYSENGSFEDRASFAVVNRDLFFKDQITGHEGRNEENAAVTENLQVSDSENLLTIETKYLFLTYDKKEFSSLGLSIRLKDTGIVWNYGDNYTDWSNLGGTARTLDDADGKVNLEKGIFGKNGYACIDDSKTPVFEGEELVNRSEDAVDVYFFGYGRDYYNGLRDFCMLCGRMPMIPRYALGNWWSRYYRYTEDSYMDVVEHFAKEQIPISVAVIDMDWHITEVDPRYGSGWTGYSWNKDLFPDHKRFLKKLHDNKLSVTLNLHPADGIRPFEDMYEDVASAMKERTCGNKGEKSTESGTSGSFANDVNTAGSTSDSCGSGVNISGTASDICGIEHQDYENGVEFDFGNKTFRDVYFDKVMHPYEEDGVDFWWIDWQQGTGRKPTDVDPLLLLNHYHYMDQEKRNLRPMIFSRYAGVGSHRYPVGFSGDSHATWKSLEFQPYFTSTASNIAYGTWSHDIGGHMLGDKNDDRLIRWIEYGVFSPIMRIHSSCSPFFNKEPWLLDEPYRQIAKKFMRLRHELIPYLYTENHRAYEESKPLVRPMYYDYSEEMGDESYEVRNQYGFGDNLLVCAITSPDDDELRLGSTRALIPAGRWYDIFNGRIYDCDNNRVRKLYRNLSEIPVLLPAGGIVPMARLQDENNCKDSNGCENGEVPGRLLNDTGNPEKLRILVGGGASGSYKLYEDDGITMNFTDGASVETEISVAYDYESCTTSFTIAPAAGDLSLIPDKRDYEIVFFGVKASGVRIQVGDSETEIAAAISFDRVKTIVTVPATCVSEKVLITLKGVVLLENDYRKLAFEILDRAWIKTMDKELVFNKLNALPKEHFACWLRTADVSENLKRALEEVL</sequence>
<proteinExistence type="inferred from homology"/>
<dbReference type="CDD" id="cd06595">
    <property type="entry name" value="GH31_u1"/>
    <property type="match status" value="1"/>
</dbReference>
<keyword evidence="2 7" id="KW-0378">Hydrolase</keyword>
<feature type="compositionally biased region" description="Polar residues" evidence="3">
    <location>
        <begin position="331"/>
        <end position="347"/>
    </location>
</feature>